<evidence type="ECO:0000256" key="4">
    <source>
        <dbReference type="SAM" id="MobiDB-lite"/>
    </source>
</evidence>
<dbReference type="AlphaFoldDB" id="H8GKL8"/>
<sequence>MNHDEHNTLPPQARKGRGALSIRTGRFESATKEAFDDGWGSLDERPARVPTTLSVDTAKTVIAYNQSPDVPFDRSINPYRGCEHGCAYCFAPPGHAYLGLSPGLDFETRLFYKPDAPERLREELGARRYRAAPIALGINTDAYQPVERRLGLTRRILEVLQETRHPVSIVTKSALIERDLDILAEMAANGLAQVAVSITTLKAELARRLEPRAAAPHRRLQTVERLAAAGIPVSVLVAPLIPILNDEELEKILSESRQAGAVDAGYVLLRLPLELRDLFGEWLRTHGPLKAERVLHRIFEARGGKAYDSAFGTRMTGTGEYAGLLGQRFRLAYKRLAFPGSPGFNQDLFRPPLPGGQTDLFR</sequence>
<dbReference type="InterPro" id="IPR006638">
    <property type="entry name" value="Elp3/MiaA/NifB-like_rSAM"/>
</dbReference>
<dbReference type="Proteomes" id="UP000005090">
    <property type="component" value="Chromosome"/>
</dbReference>
<evidence type="ECO:0000313" key="7">
    <source>
        <dbReference type="Proteomes" id="UP000005090"/>
    </source>
</evidence>
<dbReference type="InterPro" id="IPR058240">
    <property type="entry name" value="rSAM_sf"/>
</dbReference>
<dbReference type="EMBL" id="CM001475">
    <property type="protein sequence ID" value="EIC28026.1"/>
    <property type="molecule type" value="Genomic_DNA"/>
</dbReference>
<dbReference type="GO" id="GO:0046872">
    <property type="term" value="F:metal ion binding"/>
    <property type="evidence" value="ECO:0007669"/>
    <property type="project" value="UniProtKB-KW"/>
</dbReference>
<dbReference type="SFLD" id="SFLDG01084">
    <property type="entry name" value="Uncharacterised_Radical_SAM_Su"/>
    <property type="match status" value="1"/>
</dbReference>
<keyword evidence="6" id="KW-0456">Lyase</keyword>
<dbReference type="HOGENOM" id="CLU_112370_1_0_6"/>
<proteinExistence type="predicted"/>
<evidence type="ECO:0000256" key="1">
    <source>
        <dbReference type="ARBA" id="ARBA00022723"/>
    </source>
</evidence>
<keyword evidence="2" id="KW-0408">Iron</keyword>
<gene>
    <name evidence="6" type="ORF">Metal_0159</name>
</gene>
<organism evidence="6 7">
    <name type="scientific">Methylomicrobium album BG8</name>
    <dbReference type="NCBI Taxonomy" id="686340"/>
    <lineage>
        <taxon>Bacteria</taxon>
        <taxon>Pseudomonadati</taxon>
        <taxon>Pseudomonadota</taxon>
        <taxon>Gammaproteobacteria</taxon>
        <taxon>Methylococcales</taxon>
        <taxon>Methylococcaceae</taxon>
        <taxon>Methylomicrobium</taxon>
    </lineage>
</organism>
<feature type="region of interest" description="Disordered" evidence="4">
    <location>
        <begin position="1"/>
        <end position="20"/>
    </location>
</feature>
<evidence type="ECO:0000313" key="6">
    <source>
        <dbReference type="EMBL" id="EIC28026.1"/>
    </source>
</evidence>
<reference evidence="6 7" key="1">
    <citation type="journal article" date="2013" name="Genome Announc.">
        <title>Genome Sequence of the Obligate Gammaproteobacterial Methanotroph Methylomicrobium album Strain BG8.</title>
        <authorList>
            <person name="Kits K.D."/>
            <person name="Kalyuzhnaya M.G."/>
            <person name="Klotz M.G."/>
            <person name="Jetten M.S."/>
            <person name="Op den Camp H.J."/>
            <person name="Vuilleumier S."/>
            <person name="Bringel F."/>
            <person name="Dispirito A.A."/>
            <person name="Murrell J.C."/>
            <person name="Bruce D."/>
            <person name="Cheng J.F."/>
            <person name="Copeland A."/>
            <person name="Goodwin L."/>
            <person name="Hauser L."/>
            <person name="Lajus A."/>
            <person name="Land M.L."/>
            <person name="Lapidus A."/>
            <person name="Lucas S."/>
            <person name="Medigue C."/>
            <person name="Pitluck S."/>
            <person name="Woyke T."/>
            <person name="Zeytun A."/>
            <person name="Stein L.Y."/>
        </authorList>
    </citation>
    <scope>NUCLEOTIDE SEQUENCE [LARGE SCALE GENOMIC DNA]</scope>
    <source>
        <strain evidence="6 7">BG8</strain>
    </source>
</reference>
<name>H8GKL8_METAL</name>
<dbReference type="GO" id="GO:0051536">
    <property type="term" value="F:iron-sulfur cluster binding"/>
    <property type="evidence" value="ECO:0007669"/>
    <property type="project" value="UniProtKB-KW"/>
</dbReference>
<evidence type="ECO:0000259" key="5">
    <source>
        <dbReference type="PROSITE" id="PS51918"/>
    </source>
</evidence>
<keyword evidence="7" id="KW-1185">Reference proteome</keyword>
<dbReference type="GO" id="GO:0016829">
    <property type="term" value="F:lyase activity"/>
    <property type="evidence" value="ECO:0007669"/>
    <property type="project" value="UniProtKB-KW"/>
</dbReference>
<dbReference type="PROSITE" id="PS51918">
    <property type="entry name" value="RADICAL_SAM"/>
    <property type="match status" value="1"/>
</dbReference>
<dbReference type="PANTHER" id="PTHR43432:SF3">
    <property type="entry name" value="SLR0285 PROTEIN"/>
    <property type="match status" value="1"/>
</dbReference>
<evidence type="ECO:0000256" key="2">
    <source>
        <dbReference type="ARBA" id="ARBA00023004"/>
    </source>
</evidence>
<dbReference type="STRING" id="686340.Metal_0159"/>
<dbReference type="InterPro" id="IPR040086">
    <property type="entry name" value="MJ0683-like"/>
</dbReference>
<evidence type="ECO:0000256" key="3">
    <source>
        <dbReference type="ARBA" id="ARBA00023014"/>
    </source>
</evidence>
<dbReference type="Pfam" id="PF04055">
    <property type="entry name" value="Radical_SAM"/>
    <property type="match status" value="1"/>
</dbReference>
<protein>
    <submittedName>
        <fullName evidence="6">DNA repair photolyase</fullName>
    </submittedName>
</protein>
<dbReference type="SFLD" id="SFLDS00029">
    <property type="entry name" value="Radical_SAM"/>
    <property type="match status" value="1"/>
</dbReference>
<dbReference type="SUPFAM" id="SSF102114">
    <property type="entry name" value="Radical SAM enzymes"/>
    <property type="match status" value="1"/>
</dbReference>
<keyword evidence="3" id="KW-0411">Iron-sulfur</keyword>
<dbReference type="SMART" id="SM00729">
    <property type="entry name" value="Elp3"/>
    <property type="match status" value="1"/>
</dbReference>
<dbReference type="NCBIfam" id="NF033668">
    <property type="entry name" value="rSAM_PA0069"/>
    <property type="match status" value="1"/>
</dbReference>
<dbReference type="InterPro" id="IPR007197">
    <property type="entry name" value="rSAM"/>
</dbReference>
<dbReference type="eggNOG" id="COG1533">
    <property type="taxonomic scope" value="Bacteria"/>
</dbReference>
<dbReference type="Gene3D" id="3.80.30.30">
    <property type="match status" value="1"/>
</dbReference>
<feature type="domain" description="Radical SAM core" evidence="5">
    <location>
        <begin position="68"/>
        <end position="305"/>
    </location>
</feature>
<dbReference type="CDD" id="cd01335">
    <property type="entry name" value="Radical_SAM"/>
    <property type="match status" value="1"/>
</dbReference>
<keyword evidence="1" id="KW-0479">Metal-binding</keyword>
<dbReference type="PANTHER" id="PTHR43432">
    <property type="entry name" value="SLR0285 PROTEIN"/>
    <property type="match status" value="1"/>
</dbReference>
<accession>H8GKL8</accession>